<reference evidence="5 6" key="1">
    <citation type="journal article" date="2017" name="Nature">
        <title>Atmospheric trace gases support primary production in Antarctic desert surface soil.</title>
        <authorList>
            <person name="Ji M."/>
            <person name="Greening C."/>
            <person name="Vanwonterghem I."/>
            <person name="Carere C.R."/>
            <person name="Bay S.K."/>
            <person name="Steen J.A."/>
            <person name="Montgomery K."/>
            <person name="Lines T."/>
            <person name="Beardall J."/>
            <person name="van Dorst J."/>
            <person name="Snape I."/>
            <person name="Stott M.B."/>
            <person name="Hugenholtz P."/>
            <person name="Ferrari B.C."/>
        </authorList>
    </citation>
    <scope>NUCLEOTIDE SEQUENCE [LARGE SCALE GENOMIC DNA]</scope>
    <source>
        <strain evidence="5">RRmetagenome_bin12</strain>
    </source>
</reference>
<keyword evidence="2" id="KW-0472">Membrane</keyword>
<protein>
    <submittedName>
        <fullName evidence="4">Peptidoglycan DD-metalloendopeptidase family protein</fullName>
    </submittedName>
</protein>
<dbReference type="Proteomes" id="UP000248724">
    <property type="component" value="Unassembled WGS sequence"/>
</dbReference>
<evidence type="ECO:0000313" key="6">
    <source>
        <dbReference type="Proteomes" id="UP000248724"/>
    </source>
</evidence>
<dbReference type="EMBL" id="JAEKNS010000040">
    <property type="protein sequence ID" value="MBJ7593909.1"/>
    <property type="molecule type" value="Genomic_DNA"/>
</dbReference>
<sequence>MRSSVHAPVTPQVRHRRSLVTRSVVAVALGAVLAMATLGPNQHRATADAITDKIGTAKHSLAADGANMTRLKAELVAAANQEAALQKAIGELDTQVSHTQGQVSDAQKQLDAIVLQLATASANLATTQAHLALERHQLNLEIVVMYKAQNASSDFANFLNSGDFNSLWQHVLDVHRLGASEQQLIATITSDEQTIQNDVDHIATEKTQQSQLLATLKGIVVQLNDALSTRQSAKARLVALQARDQQQLAEMEKATKELNAQIARLQAQEAAALAAGGGNGHFAWPLTGEITQGFGCTTYPFEPYDPNCSTRHFHSGIDIAAACGANIGAADSGIAHTYYSDYGFGNHVIIVHGNGWVTVYGHMSSFAVGDGQIVHRGQLIGYEGSTGNSSGCHLHFEVDLNNNPVNPFAYLS</sequence>
<dbReference type="InterPro" id="IPR011055">
    <property type="entry name" value="Dup_hybrid_motif"/>
</dbReference>
<keyword evidence="2" id="KW-0812">Transmembrane</keyword>
<dbReference type="InterPro" id="IPR016047">
    <property type="entry name" value="M23ase_b-sheet_dom"/>
</dbReference>
<name>A0A2W6A332_9BACT</name>
<proteinExistence type="predicted"/>
<accession>A0A934JVG3</accession>
<evidence type="ECO:0000313" key="5">
    <source>
        <dbReference type="EMBL" id="PZR78034.1"/>
    </source>
</evidence>
<dbReference type="AlphaFoldDB" id="A0A2W6A332"/>
<dbReference type="GO" id="GO:0004222">
    <property type="term" value="F:metalloendopeptidase activity"/>
    <property type="evidence" value="ECO:0007669"/>
    <property type="project" value="TreeGrafter"/>
</dbReference>
<dbReference type="EMBL" id="QHBU01000272">
    <property type="protein sequence ID" value="PZR78034.1"/>
    <property type="molecule type" value="Genomic_DNA"/>
</dbReference>
<reference evidence="4 7" key="3">
    <citation type="submission" date="2020-10" db="EMBL/GenBank/DDBJ databases">
        <title>Ca. Dormibacterota MAGs.</title>
        <authorList>
            <person name="Montgomery K."/>
        </authorList>
    </citation>
    <scope>NUCLEOTIDE SEQUENCE [LARGE SCALE GENOMIC DNA]</scope>
    <source>
        <strain evidence="4">SC8812_S17_18</strain>
    </source>
</reference>
<evidence type="ECO:0000256" key="2">
    <source>
        <dbReference type="SAM" id="Phobius"/>
    </source>
</evidence>
<gene>
    <name evidence="5" type="ORF">DLM65_14130</name>
    <name evidence="4" type="ORF">JF886_03455</name>
</gene>
<feature type="domain" description="M23ase beta-sheet core" evidence="3">
    <location>
        <begin position="313"/>
        <end position="407"/>
    </location>
</feature>
<reference evidence="5" key="2">
    <citation type="submission" date="2018-05" db="EMBL/GenBank/DDBJ databases">
        <authorList>
            <person name="Ferrari B."/>
        </authorList>
    </citation>
    <scope>NUCLEOTIDE SEQUENCE</scope>
    <source>
        <strain evidence="5">RRmetagenome_bin12</strain>
    </source>
</reference>
<organism evidence="5 6">
    <name type="scientific">Candidatus Aeolococcus gillhamiae</name>
    <dbReference type="NCBI Taxonomy" id="3127015"/>
    <lineage>
        <taxon>Bacteria</taxon>
        <taxon>Bacillati</taxon>
        <taxon>Candidatus Dormiibacterota</taxon>
        <taxon>Candidatus Dormibacteria</taxon>
        <taxon>Candidatus Aeolococcales</taxon>
        <taxon>Candidatus Aeolococcaceae</taxon>
        <taxon>Candidatus Aeolococcus</taxon>
    </lineage>
</organism>
<feature type="transmembrane region" description="Helical" evidence="2">
    <location>
        <begin position="20"/>
        <end position="39"/>
    </location>
</feature>
<evidence type="ECO:0000313" key="7">
    <source>
        <dbReference type="Proteomes" id="UP000606991"/>
    </source>
</evidence>
<keyword evidence="2" id="KW-1133">Transmembrane helix</keyword>
<dbReference type="PANTHER" id="PTHR21666:SF270">
    <property type="entry name" value="MUREIN HYDROLASE ACTIVATOR ENVC"/>
    <property type="match status" value="1"/>
</dbReference>
<accession>A0A2W6A332</accession>
<feature type="coiled-coil region" evidence="1">
    <location>
        <begin position="223"/>
        <end position="271"/>
    </location>
</feature>
<keyword evidence="1" id="KW-0175">Coiled coil</keyword>
<dbReference type="CDD" id="cd12797">
    <property type="entry name" value="M23_peptidase"/>
    <property type="match status" value="1"/>
</dbReference>
<comment type="caution">
    <text evidence="5">The sequence shown here is derived from an EMBL/GenBank/DDBJ whole genome shotgun (WGS) entry which is preliminary data.</text>
</comment>
<dbReference type="Pfam" id="PF01551">
    <property type="entry name" value="Peptidase_M23"/>
    <property type="match status" value="1"/>
</dbReference>
<dbReference type="Gene3D" id="2.70.70.10">
    <property type="entry name" value="Glucose Permease (Domain IIA)"/>
    <property type="match status" value="1"/>
</dbReference>
<dbReference type="Proteomes" id="UP000606991">
    <property type="component" value="Unassembled WGS sequence"/>
</dbReference>
<dbReference type="Gene3D" id="6.10.250.3150">
    <property type="match status" value="1"/>
</dbReference>
<dbReference type="PANTHER" id="PTHR21666">
    <property type="entry name" value="PEPTIDASE-RELATED"/>
    <property type="match status" value="1"/>
</dbReference>
<dbReference type="InterPro" id="IPR050570">
    <property type="entry name" value="Cell_wall_metabolism_enzyme"/>
</dbReference>
<evidence type="ECO:0000259" key="3">
    <source>
        <dbReference type="Pfam" id="PF01551"/>
    </source>
</evidence>
<dbReference type="SUPFAM" id="SSF51261">
    <property type="entry name" value="Duplicated hybrid motif"/>
    <property type="match status" value="1"/>
</dbReference>
<evidence type="ECO:0000256" key="1">
    <source>
        <dbReference type="SAM" id="Coils"/>
    </source>
</evidence>
<evidence type="ECO:0000313" key="4">
    <source>
        <dbReference type="EMBL" id="MBJ7593909.1"/>
    </source>
</evidence>